<dbReference type="Gene3D" id="4.10.1060.10">
    <property type="entry name" value="Zinc finger, RanBP2-type"/>
    <property type="match status" value="2"/>
</dbReference>
<organism evidence="6 7">
    <name type="scientific">Mycoemilia scoparia</name>
    <dbReference type="NCBI Taxonomy" id="417184"/>
    <lineage>
        <taxon>Eukaryota</taxon>
        <taxon>Fungi</taxon>
        <taxon>Fungi incertae sedis</taxon>
        <taxon>Zoopagomycota</taxon>
        <taxon>Kickxellomycotina</taxon>
        <taxon>Kickxellomycetes</taxon>
        <taxon>Kickxellales</taxon>
        <taxon>Kickxellaceae</taxon>
        <taxon>Mycoemilia</taxon>
    </lineage>
</organism>
<keyword evidence="3" id="KW-0862">Zinc</keyword>
<feature type="compositionally biased region" description="Low complexity" evidence="4">
    <location>
        <begin position="313"/>
        <end position="322"/>
    </location>
</feature>
<feature type="compositionally biased region" description="Basic and acidic residues" evidence="4">
    <location>
        <begin position="120"/>
        <end position="132"/>
    </location>
</feature>
<evidence type="ECO:0000313" key="7">
    <source>
        <dbReference type="Proteomes" id="UP001150538"/>
    </source>
</evidence>
<accession>A0A9W7ZZE3</accession>
<feature type="compositionally biased region" description="Gly residues" evidence="4">
    <location>
        <begin position="1120"/>
        <end position="1130"/>
    </location>
</feature>
<evidence type="ECO:0000313" key="6">
    <source>
        <dbReference type="EMBL" id="KAJ1916529.1"/>
    </source>
</evidence>
<feature type="compositionally biased region" description="Polar residues" evidence="4">
    <location>
        <begin position="454"/>
        <end position="465"/>
    </location>
</feature>
<evidence type="ECO:0000256" key="3">
    <source>
        <dbReference type="ARBA" id="ARBA00022833"/>
    </source>
</evidence>
<feature type="compositionally biased region" description="Polar residues" evidence="4">
    <location>
        <begin position="478"/>
        <end position="490"/>
    </location>
</feature>
<feature type="domain" description="RanBP2-type" evidence="5">
    <location>
        <begin position="1073"/>
        <end position="1098"/>
    </location>
</feature>
<feature type="compositionally biased region" description="Low complexity" evidence="4">
    <location>
        <begin position="761"/>
        <end position="796"/>
    </location>
</feature>
<dbReference type="InterPro" id="IPR001876">
    <property type="entry name" value="Znf_RanBP2"/>
</dbReference>
<feature type="compositionally biased region" description="Basic and acidic residues" evidence="4">
    <location>
        <begin position="333"/>
        <end position="346"/>
    </location>
</feature>
<feature type="region of interest" description="Disordered" evidence="4">
    <location>
        <begin position="276"/>
        <end position="501"/>
    </location>
</feature>
<feature type="compositionally biased region" description="Low complexity" evidence="4">
    <location>
        <begin position="1102"/>
        <end position="1119"/>
    </location>
</feature>
<feature type="compositionally biased region" description="Acidic residues" evidence="4">
    <location>
        <begin position="176"/>
        <end position="199"/>
    </location>
</feature>
<dbReference type="AlphaFoldDB" id="A0A9W7ZZE3"/>
<feature type="region of interest" description="Disordered" evidence="4">
    <location>
        <begin position="1020"/>
        <end position="1053"/>
    </location>
</feature>
<evidence type="ECO:0000256" key="4">
    <source>
        <dbReference type="SAM" id="MobiDB-lite"/>
    </source>
</evidence>
<proteinExistence type="predicted"/>
<feature type="compositionally biased region" description="Basic and acidic residues" evidence="4">
    <location>
        <begin position="673"/>
        <end position="686"/>
    </location>
</feature>
<comment type="caution">
    <text evidence="6">The sequence shown here is derived from an EMBL/GenBank/DDBJ whole genome shotgun (WGS) entry which is preliminary data.</text>
</comment>
<name>A0A9W7ZZE3_9FUNG</name>
<protein>
    <recommendedName>
        <fullName evidence="5">RanBP2-type domain-containing protein</fullName>
    </recommendedName>
</protein>
<feature type="region of interest" description="Disordered" evidence="4">
    <location>
        <begin position="531"/>
        <end position="556"/>
    </location>
</feature>
<gene>
    <name evidence="6" type="ORF">H4219_003744</name>
</gene>
<feature type="compositionally biased region" description="Polar residues" evidence="4">
    <location>
        <begin position="719"/>
        <end position="739"/>
    </location>
</feature>
<keyword evidence="2" id="KW-0863">Zinc-finger</keyword>
<sequence>MAVQRTTGRHTAGAAPVPSTPARVAKQMISRSQKTPYSRPNPKSKKSGNQISDGPAFISLAKTTPLSHTGNANSGGLFGFLSEAASKFFHNFGRAGPGSDPFQVPWKAEENEIRELRKELNKEKAKAEKAQARIDASLRATTNTQAQPEKDNNDTQPKVISDQKEDNSADKANGNDDAEEVEMEEDNNTNMMDQDEIDEGGQAANTSNDENVAGQDQKEAQKAVSTPKKGTEPQNASAHVADGASDDDHETAAPIKSANASPSVFEIALKSRAKFGLSPKSTVKLTPKTPTSQPGSVSKSNVRQHRWFWESQAAAAAAAAAAGESTSSPTSESKLRSLGKEKDKSNQQDSGSFPDLGPSPVIDQGEETENDAERPTSTNQSQQKPPLPSKSLSSLSMRVPHVPATFADLVSKATTSQGKRRRIPSQPASAATPANKGGSFSNGSDALGPDPRHSISSLSAGSEPSPTAKRLLSHAMFTPSQPLRISSEPGTNGGGASARNRSASALMTAALRRRKRRASTAYYGTGYTSRSAPYRSSTISSSSLRPTLSESNTGSHHSVPAVAAAHIDVEDNAESSITARKILDIISELPPVGSAASSSQRTPAKSVVNPYELSSPYKVKLGSQPTPQKQLPRNKRISMVFADDNTDSPSGGSSSESYKKRRNTTVLSMLERTAPREIKSKQKPKADSQSTGSAAPKQPASKKHVTPAHVLLFAAKKQASGSFDNNTNDGVEKPNTSMAISKDLPPWAQPKSSTIEEAKISSTNSNNGSGSLFGGSFSFGSSSSTTATAAATAASTGGSGVSLNEKQKESIFTNSKTTTTNESTSSKPFSFSQTSVSSNKTEDDAAAPPISSSIFKLTTQPTNISTPSSSAKTIPLMSTTSELAAPPTTSETTNITNSAVTASSLKDLVSKMPSSELPVFRFKTPTKSKAVSQIDVLGGTNMSIDVSKLPSFTFGGSKIQSSSSVEEEKSKAKESMGGSSPGFSFANSPLASMLALKPGQWKCKLCDSPNPPEATAKCTVCEEPKPGSKSESSTTTTAQTSATKSGSGNASTTSSGFTFANSPLANMLALKPGQWKCKLCDSPNPPEATVKCNVCEEPKPGATTTSAGFGTAPPSSFGSTAGGGFGGAGGFKPTVSIPVDSTKGANSTTTTPSSLFGSGGSGGFKPTFGSGSSSLLFSNNGNSSSGFNFGGGGGGGNSNNS</sequence>
<feature type="region of interest" description="Disordered" evidence="4">
    <location>
        <begin position="639"/>
        <end position="847"/>
    </location>
</feature>
<feature type="compositionally biased region" description="Low complexity" evidence="4">
    <location>
        <begin position="813"/>
        <end position="827"/>
    </location>
</feature>
<feature type="compositionally biased region" description="Low complexity" evidence="4">
    <location>
        <begin position="1029"/>
        <end position="1053"/>
    </location>
</feature>
<dbReference type="GO" id="GO:0008270">
    <property type="term" value="F:zinc ion binding"/>
    <property type="evidence" value="ECO:0007669"/>
    <property type="project" value="UniProtKB-KW"/>
</dbReference>
<evidence type="ECO:0000259" key="5">
    <source>
        <dbReference type="SMART" id="SM00547"/>
    </source>
</evidence>
<feature type="compositionally biased region" description="Polar residues" evidence="4">
    <location>
        <begin position="29"/>
        <end position="38"/>
    </location>
</feature>
<feature type="domain" description="RanBP2-type" evidence="5">
    <location>
        <begin position="999"/>
        <end position="1024"/>
    </location>
</feature>
<dbReference type="EMBL" id="JANBPU010000100">
    <property type="protein sequence ID" value="KAJ1916529.1"/>
    <property type="molecule type" value="Genomic_DNA"/>
</dbReference>
<feature type="compositionally biased region" description="Polar residues" evidence="4">
    <location>
        <begin position="828"/>
        <end position="839"/>
    </location>
</feature>
<reference evidence="6" key="1">
    <citation type="submission" date="2022-07" db="EMBL/GenBank/DDBJ databases">
        <title>Phylogenomic reconstructions and comparative analyses of Kickxellomycotina fungi.</title>
        <authorList>
            <person name="Reynolds N.K."/>
            <person name="Stajich J.E."/>
            <person name="Barry K."/>
            <person name="Grigoriev I.V."/>
            <person name="Crous P."/>
            <person name="Smith M.E."/>
        </authorList>
    </citation>
    <scope>NUCLEOTIDE SEQUENCE</scope>
    <source>
        <strain evidence="6">NBRC 100468</strain>
    </source>
</reference>
<feature type="region of interest" description="Disordered" evidence="4">
    <location>
        <begin position="957"/>
        <end position="981"/>
    </location>
</feature>
<dbReference type="OrthoDB" id="79830at2759"/>
<feature type="compositionally biased region" description="Polar residues" evidence="4">
    <location>
        <begin position="279"/>
        <end position="301"/>
    </location>
</feature>
<keyword evidence="7" id="KW-1185">Reference proteome</keyword>
<feature type="region of interest" description="Disordered" evidence="4">
    <location>
        <begin position="1"/>
        <end position="55"/>
    </location>
</feature>
<feature type="compositionally biased region" description="Low complexity" evidence="4">
    <location>
        <begin position="380"/>
        <end position="396"/>
    </location>
</feature>
<keyword evidence="1" id="KW-0479">Metal-binding</keyword>
<dbReference type="Proteomes" id="UP001150538">
    <property type="component" value="Unassembled WGS sequence"/>
</dbReference>
<evidence type="ECO:0000256" key="2">
    <source>
        <dbReference type="ARBA" id="ARBA00022771"/>
    </source>
</evidence>
<evidence type="ECO:0000256" key="1">
    <source>
        <dbReference type="ARBA" id="ARBA00022723"/>
    </source>
</evidence>
<feature type="compositionally biased region" description="Low complexity" evidence="4">
    <location>
        <begin position="1147"/>
        <end position="1156"/>
    </location>
</feature>
<feature type="region of interest" description="Disordered" evidence="4">
    <location>
        <begin position="120"/>
        <end position="262"/>
    </location>
</feature>
<feature type="region of interest" description="Disordered" evidence="4">
    <location>
        <begin position="1102"/>
        <end position="1162"/>
    </location>
</feature>
<dbReference type="SMART" id="SM00547">
    <property type="entry name" value="ZnF_RBZ"/>
    <property type="match status" value="2"/>
</dbReference>